<sequence length="174" mass="19031">MDSSLSATGLASSEGWCRVIGYDDKKNPITKLPHPERLVQMRRVLDAVMEAIGRPDLAVMEGAALSRSGGGAHERGWLWWRIYEQLTDAEIPVGFVSPNQRILYATGKGSGPKTAVVDGVARRWPQWRTGGNDNACDAVTVMAAGRDWLLAPIATVPKTHRAAVEKATWPEVKR</sequence>
<dbReference type="EMBL" id="JBEYBN010000001">
    <property type="protein sequence ID" value="MEU2265027.1"/>
    <property type="molecule type" value="Genomic_DNA"/>
</dbReference>
<dbReference type="SUPFAM" id="SSF53098">
    <property type="entry name" value="Ribonuclease H-like"/>
    <property type="match status" value="1"/>
</dbReference>
<evidence type="ECO:0000313" key="2">
    <source>
        <dbReference type="Proteomes" id="UP001550603"/>
    </source>
</evidence>
<evidence type="ECO:0000313" key="1">
    <source>
        <dbReference type="EMBL" id="MEU2265027.1"/>
    </source>
</evidence>
<keyword evidence="2" id="KW-1185">Reference proteome</keyword>
<comment type="caution">
    <text evidence="1">The sequence shown here is derived from an EMBL/GenBank/DDBJ whole genome shotgun (WGS) entry which is preliminary data.</text>
</comment>
<dbReference type="Gene3D" id="3.30.420.10">
    <property type="entry name" value="Ribonuclease H-like superfamily/Ribonuclease H"/>
    <property type="match status" value="1"/>
</dbReference>
<reference evidence="1 2" key="1">
    <citation type="submission" date="2024-06" db="EMBL/GenBank/DDBJ databases">
        <title>The Natural Products Discovery Center: Release of the First 8490 Sequenced Strains for Exploring Actinobacteria Biosynthetic Diversity.</title>
        <authorList>
            <person name="Kalkreuter E."/>
            <person name="Kautsar S.A."/>
            <person name="Yang D."/>
            <person name="Bader C.D."/>
            <person name="Teijaro C.N."/>
            <person name="Fluegel L."/>
            <person name="Davis C.M."/>
            <person name="Simpson J.R."/>
            <person name="Lauterbach L."/>
            <person name="Steele A.D."/>
            <person name="Gui C."/>
            <person name="Meng S."/>
            <person name="Li G."/>
            <person name="Viehrig K."/>
            <person name="Ye F."/>
            <person name="Su P."/>
            <person name="Kiefer A.F."/>
            <person name="Nichols A."/>
            <person name="Cepeda A.J."/>
            <person name="Yan W."/>
            <person name="Fan B."/>
            <person name="Jiang Y."/>
            <person name="Adhikari A."/>
            <person name="Zheng C.-J."/>
            <person name="Schuster L."/>
            <person name="Cowan T.M."/>
            <person name="Smanski M.J."/>
            <person name="Chevrette M.G."/>
            <person name="De Carvalho L.P.S."/>
            <person name="Shen B."/>
        </authorList>
    </citation>
    <scope>NUCLEOTIDE SEQUENCE [LARGE SCALE GENOMIC DNA]</scope>
    <source>
        <strain evidence="1 2">NPDC019583</strain>
    </source>
</reference>
<accession>A0ABV2XME0</accession>
<dbReference type="Proteomes" id="UP001550603">
    <property type="component" value="Unassembled WGS sequence"/>
</dbReference>
<organism evidence="1 2">
    <name type="scientific">Streptomyces olindensis</name>
    <dbReference type="NCBI Taxonomy" id="358823"/>
    <lineage>
        <taxon>Bacteria</taxon>
        <taxon>Bacillati</taxon>
        <taxon>Actinomycetota</taxon>
        <taxon>Actinomycetes</taxon>
        <taxon>Kitasatosporales</taxon>
        <taxon>Streptomycetaceae</taxon>
        <taxon>Streptomyces</taxon>
    </lineage>
</organism>
<gene>
    <name evidence="1" type="ORF">ABZ568_00940</name>
</gene>
<name>A0ABV2XME0_9ACTN</name>
<dbReference type="InterPro" id="IPR012337">
    <property type="entry name" value="RNaseH-like_sf"/>
</dbReference>
<protein>
    <submittedName>
        <fullName evidence="1">Uncharacterized protein</fullName>
    </submittedName>
</protein>
<proteinExistence type="predicted"/>
<dbReference type="RefSeq" id="WP_359784445.1">
    <property type="nucleotide sequence ID" value="NZ_JBEYBN010000001.1"/>
</dbReference>
<dbReference type="InterPro" id="IPR036397">
    <property type="entry name" value="RNaseH_sf"/>
</dbReference>